<evidence type="ECO:0000313" key="7">
    <source>
        <dbReference type="EMBL" id="OIQ63837.1"/>
    </source>
</evidence>
<dbReference type="Pfam" id="PF03734">
    <property type="entry name" value="YkuD"/>
    <property type="match status" value="1"/>
</dbReference>
<gene>
    <name evidence="7" type="ORF">GALL_546210</name>
</gene>
<keyword evidence="4" id="KW-0573">Peptidoglycan synthesis</keyword>
<dbReference type="EMBL" id="MLJW01008653">
    <property type="protein sequence ID" value="OIQ63837.1"/>
    <property type="molecule type" value="Genomic_DNA"/>
</dbReference>
<name>A0A1J5PJX4_9ZZZZ</name>
<evidence type="ECO:0000256" key="2">
    <source>
        <dbReference type="ARBA" id="ARBA00022679"/>
    </source>
</evidence>
<organism evidence="7">
    <name type="scientific">mine drainage metagenome</name>
    <dbReference type="NCBI Taxonomy" id="410659"/>
    <lineage>
        <taxon>unclassified sequences</taxon>
        <taxon>metagenomes</taxon>
        <taxon>ecological metagenomes</taxon>
    </lineage>
</organism>
<dbReference type="InterPro" id="IPR005490">
    <property type="entry name" value="LD_TPept_cat_dom"/>
</dbReference>
<accession>A0A1J5PJX4</accession>
<comment type="pathway">
    <text evidence="1">Cell wall biogenesis; peptidoglycan biosynthesis.</text>
</comment>
<dbReference type="GO" id="GO:0009252">
    <property type="term" value="P:peptidoglycan biosynthetic process"/>
    <property type="evidence" value="ECO:0007669"/>
    <property type="project" value="UniProtKB-UniPathway"/>
</dbReference>
<evidence type="ECO:0000256" key="4">
    <source>
        <dbReference type="ARBA" id="ARBA00022984"/>
    </source>
</evidence>
<dbReference type="GO" id="GO:0008360">
    <property type="term" value="P:regulation of cell shape"/>
    <property type="evidence" value="ECO:0007669"/>
    <property type="project" value="UniProtKB-KW"/>
</dbReference>
<reference evidence="7" key="1">
    <citation type="submission" date="2016-10" db="EMBL/GenBank/DDBJ databases">
        <title>Sequence of Gallionella enrichment culture.</title>
        <authorList>
            <person name="Poehlein A."/>
            <person name="Muehling M."/>
            <person name="Daniel R."/>
        </authorList>
    </citation>
    <scope>NUCLEOTIDE SEQUENCE</scope>
</reference>
<evidence type="ECO:0000256" key="5">
    <source>
        <dbReference type="ARBA" id="ARBA00023316"/>
    </source>
</evidence>
<evidence type="ECO:0000259" key="6">
    <source>
        <dbReference type="Pfam" id="PF03734"/>
    </source>
</evidence>
<protein>
    <submittedName>
        <fullName evidence="7">L,D-transpeptidase catalytic domain</fullName>
    </submittedName>
</protein>
<evidence type="ECO:0000256" key="1">
    <source>
        <dbReference type="ARBA" id="ARBA00004752"/>
    </source>
</evidence>
<dbReference type="SUPFAM" id="SSF141523">
    <property type="entry name" value="L,D-transpeptidase catalytic domain-like"/>
    <property type="match status" value="1"/>
</dbReference>
<dbReference type="PANTHER" id="PTHR38589:SF1">
    <property type="entry name" value="BLR0621 PROTEIN"/>
    <property type="match status" value="1"/>
</dbReference>
<dbReference type="AlphaFoldDB" id="A0A1J5PJX4"/>
<dbReference type="GO" id="GO:0016740">
    <property type="term" value="F:transferase activity"/>
    <property type="evidence" value="ECO:0007669"/>
    <property type="project" value="UniProtKB-KW"/>
</dbReference>
<comment type="caution">
    <text evidence="7">The sequence shown here is derived from an EMBL/GenBank/DDBJ whole genome shotgun (WGS) entry which is preliminary data.</text>
</comment>
<proteinExistence type="predicted"/>
<dbReference type="UniPathway" id="UPA00219"/>
<feature type="domain" description="L,D-TPase catalytic" evidence="6">
    <location>
        <begin position="60"/>
        <end position="209"/>
    </location>
</feature>
<keyword evidence="3" id="KW-0133">Cell shape</keyword>
<keyword evidence="5" id="KW-0961">Cell wall biogenesis/degradation</keyword>
<dbReference type="InterPro" id="IPR038063">
    <property type="entry name" value="Transpep_catalytic_dom"/>
</dbReference>
<evidence type="ECO:0000256" key="3">
    <source>
        <dbReference type="ARBA" id="ARBA00022960"/>
    </source>
</evidence>
<dbReference type="PANTHER" id="PTHR38589">
    <property type="entry name" value="BLR0621 PROTEIN"/>
    <property type="match status" value="1"/>
</dbReference>
<sequence>MSCNAAKSSFWRAAIWRLLNCMDNSGISITYRTKRGDRPLTAIRIRSAAGDPRRGWLTAGGQTIPVALGRGGIIANKREGDGGTPKGVFRPRRLWWRADRHKRPRTFLPIRAIQPEDGWCEDPHSRRYNRPIRLDRDHRGDRLKRDDHLYDFIVEIDHNTSPRIVGRGSAVFLHLARENFSPTAGCVSMTKSAMLRLLRRLGPRTRIVIG</sequence>
<keyword evidence="2" id="KW-0808">Transferase</keyword>
<dbReference type="GO" id="GO:0071555">
    <property type="term" value="P:cell wall organization"/>
    <property type="evidence" value="ECO:0007669"/>
    <property type="project" value="UniProtKB-KW"/>
</dbReference>